<dbReference type="EMBL" id="JBHSNS010000002">
    <property type="protein sequence ID" value="MFC5728578.1"/>
    <property type="molecule type" value="Genomic_DNA"/>
</dbReference>
<dbReference type="InterPro" id="IPR013830">
    <property type="entry name" value="SGNH_hydro"/>
</dbReference>
<dbReference type="GO" id="GO:0016787">
    <property type="term" value="F:hydrolase activity"/>
    <property type="evidence" value="ECO:0007669"/>
    <property type="project" value="UniProtKB-KW"/>
</dbReference>
<organism evidence="2 3">
    <name type="scientific">Nocardioides vastitatis</name>
    <dbReference type="NCBI Taxonomy" id="2568655"/>
    <lineage>
        <taxon>Bacteria</taxon>
        <taxon>Bacillati</taxon>
        <taxon>Actinomycetota</taxon>
        <taxon>Actinomycetes</taxon>
        <taxon>Propionibacteriales</taxon>
        <taxon>Nocardioidaceae</taxon>
        <taxon>Nocardioides</taxon>
    </lineage>
</organism>
<gene>
    <name evidence="2" type="ORF">ACFPQB_06580</name>
</gene>
<dbReference type="InterPro" id="IPR036514">
    <property type="entry name" value="SGNH_hydro_sf"/>
</dbReference>
<dbReference type="InterPro" id="IPR051532">
    <property type="entry name" value="Ester_Hydrolysis_Enzymes"/>
</dbReference>
<dbReference type="SUPFAM" id="SSF52266">
    <property type="entry name" value="SGNH hydrolase"/>
    <property type="match status" value="1"/>
</dbReference>
<dbReference type="Gene3D" id="3.40.50.1110">
    <property type="entry name" value="SGNH hydrolase"/>
    <property type="match status" value="1"/>
</dbReference>
<keyword evidence="2" id="KW-0378">Hydrolase</keyword>
<dbReference type="CDD" id="cd00229">
    <property type="entry name" value="SGNH_hydrolase"/>
    <property type="match status" value="1"/>
</dbReference>
<dbReference type="PANTHER" id="PTHR30383:SF5">
    <property type="entry name" value="SGNH HYDROLASE-TYPE ESTERASE DOMAIN-CONTAINING PROTEIN"/>
    <property type="match status" value="1"/>
</dbReference>
<name>A0ABW0ZEB5_9ACTN</name>
<sequence length="246" mass="25242">MTRHILLGLLALALTTGVSTTIWARAGAGPDHCAGVAERSERRAALVTGEGREVLVIGDSYAVGAGLRLRDSWPVRLPGRVRVDGFSGSGFSRSASACGDVSYAARAPRSLRGGTELVVVEGGLNDTDQPLAEVEAGLVRLVEELRAGGIAPDRVVVVGPPPAPVRLPERVAAVDATLARTSQAHGASYLSMLGVKLTYLDDGLHPDVAGQRVFGDLVAAYLAAHLAAHADRSASVGGTDAARAAG</sequence>
<comment type="caution">
    <text evidence="2">The sequence shown here is derived from an EMBL/GenBank/DDBJ whole genome shotgun (WGS) entry which is preliminary data.</text>
</comment>
<evidence type="ECO:0000313" key="2">
    <source>
        <dbReference type="EMBL" id="MFC5728578.1"/>
    </source>
</evidence>
<evidence type="ECO:0000259" key="1">
    <source>
        <dbReference type="Pfam" id="PF13472"/>
    </source>
</evidence>
<dbReference type="PANTHER" id="PTHR30383">
    <property type="entry name" value="THIOESTERASE 1/PROTEASE 1/LYSOPHOSPHOLIPASE L1"/>
    <property type="match status" value="1"/>
</dbReference>
<accession>A0ABW0ZEB5</accession>
<dbReference type="Proteomes" id="UP001596072">
    <property type="component" value="Unassembled WGS sequence"/>
</dbReference>
<dbReference type="RefSeq" id="WP_136433991.1">
    <property type="nucleotide sequence ID" value="NZ_JBHSNS010000002.1"/>
</dbReference>
<keyword evidence="3" id="KW-1185">Reference proteome</keyword>
<reference evidence="3" key="1">
    <citation type="journal article" date="2019" name="Int. J. Syst. Evol. Microbiol.">
        <title>The Global Catalogue of Microorganisms (GCM) 10K type strain sequencing project: providing services to taxonomists for standard genome sequencing and annotation.</title>
        <authorList>
            <consortium name="The Broad Institute Genomics Platform"/>
            <consortium name="The Broad Institute Genome Sequencing Center for Infectious Disease"/>
            <person name="Wu L."/>
            <person name="Ma J."/>
        </authorList>
    </citation>
    <scope>NUCLEOTIDE SEQUENCE [LARGE SCALE GENOMIC DNA]</scope>
    <source>
        <strain evidence="3">YIM 94188</strain>
    </source>
</reference>
<feature type="domain" description="SGNH hydrolase-type esterase" evidence="1">
    <location>
        <begin position="56"/>
        <end position="213"/>
    </location>
</feature>
<evidence type="ECO:0000313" key="3">
    <source>
        <dbReference type="Proteomes" id="UP001596072"/>
    </source>
</evidence>
<dbReference type="Pfam" id="PF13472">
    <property type="entry name" value="Lipase_GDSL_2"/>
    <property type="match status" value="1"/>
</dbReference>
<proteinExistence type="predicted"/>
<protein>
    <submittedName>
        <fullName evidence="2">SGNH/GDSL hydrolase family protein</fullName>
    </submittedName>
</protein>